<dbReference type="EMBL" id="CCBQ010000025">
    <property type="protein sequence ID" value="CDO93516.1"/>
    <property type="molecule type" value="Genomic_DNA"/>
</dbReference>
<dbReference type="InterPro" id="IPR043161">
    <property type="entry name" value="DOCK_C_lobe_A"/>
</dbReference>
<dbReference type="InterPro" id="IPR027357">
    <property type="entry name" value="DOCKER_dom"/>
</dbReference>
<accession>A0A0A8L5V1</accession>
<organism evidence="4 5">
    <name type="scientific">Kluyveromyces dobzhanskii CBS 2104</name>
    <dbReference type="NCBI Taxonomy" id="1427455"/>
    <lineage>
        <taxon>Eukaryota</taxon>
        <taxon>Fungi</taxon>
        <taxon>Dikarya</taxon>
        <taxon>Ascomycota</taxon>
        <taxon>Saccharomycotina</taxon>
        <taxon>Saccharomycetes</taxon>
        <taxon>Saccharomycetales</taxon>
        <taxon>Saccharomycetaceae</taxon>
        <taxon>Kluyveromyces</taxon>
    </lineage>
</organism>
<dbReference type="Pfam" id="PF25338">
    <property type="entry name" value="C2_DCK_4th"/>
    <property type="match status" value="1"/>
</dbReference>
<dbReference type="InterPro" id="IPR032376">
    <property type="entry name" value="DOCK_N"/>
</dbReference>
<dbReference type="PROSITE" id="PS51651">
    <property type="entry name" value="DOCKER"/>
    <property type="match status" value="1"/>
</dbReference>
<dbReference type="Gene3D" id="1.20.58.740">
    <property type="match status" value="1"/>
</dbReference>
<name>A0A0A8L5V1_9SACH</name>
<dbReference type="GO" id="GO:0005085">
    <property type="term" value="F:guanyl-nucleotide exchange factor activity"/>
    <property type="evidence" value="ECO:0007669"/>
    <property type="project" value="InterPro"/>
</dbReference>
<dbReference type="InterPro" id="IPR046773">
    <property type="entry name" value="DOCKER_Lobe_C"/>
</dbReference>
<keyword evidence="5" id="KW-1185">Reference proteome</keyword>
<dbReference type="InterPro" id="IPR043162">
    <property type="entry name" value="DOCK_C_lobe_C"/>
</dbReference>
<reference evidence="4 5" key="1">
    <citation type="submission" date="2014-03" db="EMBL/GenBank/DDBJ databases">
        <title>The genome of Kluyveromyces dobzhanskii.</title>
        <authorList>
            <person name="Nystedt B."/>
            <person name="Astrom S."/>
        </authorList>
    </citation>
    <scope>NUCLEOTIDE SEQUENCE [LARGE SCALE GENOMIC DNA]</scope>
    <source>
        <strain evidence="4 5">CBS 2104</strain>
    </source>
</reference>
<comment type="caution">
    <text evidence="4">The sequence shown here is derived from an EMBL/GenBank/DDBJ whole genome shotgun (WGS) entry which is preliminary data.</text>
</comment>
<dbReference type="Pfam" id="PF20421">
    <property type="entry name" value="DHR-2_Lobe_C"/>
    <property type="match status" value="1"/>
</dbReference>
<gene>
    <name evidence="4" type="ORF">KLDO_g1813</name>
</gene>
<feature type="compositionally biased region" description="Low complexity" evidence="2">
    <location>
        <begin position="1"/>
        <end position="16"/>
    </location>
</feature>
<dbReference type="Proteomes" id="UP000031516">
    <property type="component" value="Unassembled WGS sequence"/>
</dbReference>
<dbReference type="InterPro" id="IPR026791">
    <property type="entry name" value="DOCK"/>
</dbReference>
<dbReference type="CDD" id="cd11684">
    <property type="entry name" value="DHR2_DOCK"/>
    <property type="match status" value="1"/>
</dbReference>
<feature type="region of interest" description="Disordered" evidence="2">
    <location>
        <begin position="1908"/>
        <end position="1939"/>
    </location>
</feature>
<comment type="similarity">
    <text evidence="1">Belongs to the DOCK family.</text>
</comment>
<proteinExistence type="inferred from homology"/>
<dbReference type="GO" id="GO:0031267">
    <property type="term" value="F:small GTPase binding"/>
    <property type="evidence" value="ECO:0007669"/>
    <property type="project" value="TreeGrafter"/>
</dbReference>
<protein>
    <submittedName>
        <fullName evidence="4">WGS project CCBQ000000000 data, contig 00098</fullName>
    </submittedName>
</protein>
<evidence type="ECO:0000313" key="5">
    <source>
        <dbReference type="Proteomes" id="UP000031516"/>
    </source>
</evidence>
<dbReference type="Pfam" id="PF16172">
    <property type="entry name" value="DOCK_N"/>
    <property type="match status" value="1"/>
</dbReference>
<dbReference type="InterPro" id="IPR057500">
    <property type="entry name" value="C2_DCK1_4th"/>
</dbReference>
<dbReference type="PANTHER" id="PTHR45653:SF10">
    <property type="entry name" value="MYOBLAST CITY, ISOFORM B"/>
    <property type="match status" value="1"/>
</dbReference>
<evidence type="ECO:0000256" key="2">
    <source>
        <dbReference type="SAM" id="MobiDB-lite"/>
    </source>
</evidence>
<evidence type="ECO:0000256" key="1">
    <source>
        <dbReference type="PROSITE-ProRule" id="PRU00984"/>
    </source>
</evidence>
<dbReference type="GO" id="GO:0005737">
    <property type="term" value="C:cytoplasm"/>
    <property type="evidence" value="ECO:0007669"/>
    <property type="project" value="TreeGrafter"/>
</dbReference>
<dbReference type="PANTHER" id="PTHR45653">
    <property type="entry name" value="DEDICATOR OF CYTOKINESIS"/>
    <property type="match status" value="1"/>
</dbReference>
<evidence type="ECO:0000259" key="3">
    <source>
        <dbReference type="PROSITE" id="PS51651"/>
    </source>
</evidence>
<feature type="domain" description="DOCKER" evidence="3">
    <location>
        <begin position="1431"/>
        <end position="1845"/>
    </location>
</feature>
<dbReference type="Gene3D" id="1.25.40.410">
    <property type="match status" value="1"/>
</dbReference>
<dbReference type="GO" id="GO:0007264">
    <property type="term" value="P:small GTPase-mediated signal transduction"/>
    <property type="evidence" value="ECO:0007669"/>
    <property type="project" value="InterPro"/>
</dbReference>
<dbReference type="OrthoDB" id="18896at2759"/>
<dbReference type="GO" id="GO:0005886">
    <property type="term" value="C:plasma membrane"/>
    <property type="evidence" value="ECO:0007669"/>
    <property type="project" value="TreeGrafter"/>
</dbReference>
<sequence length="1939" mass="220434">MTKSNSEISGDSNSDNNENHSELKRFKWIPTERLIPGTVVRAFLPLKKCPELVLKSSDYADLYPGDEVYVVEQTKDKKWCRGYVSNDLMPIDFMSNMGSVADDLPTQKIQLLIFPRRFVHLNFDEHIESYPFLRSLTTAEIQQANDISTKLPSLQHLMNSEKKFGEKRPPYPFYVANKYALNREILLNLFTLTKHIYYLYSFGEFEVVDQMVDLYYKLDEARIQLQAKFMTSNEKSLIMKRAIALMCKISKYIASHLVTKRWKSTKTRHGSAVHGFESILTRDGETGDLLTDAASPQLMATSTSLYAMTTNYPLSNTNDLKLKPDENVKFKSFASSQILVDCQEIIGTLISELNSEALTAYLYLRTAKEVLTEPFIIDLLSTDQKTMNNISAALFTNIPYDVGKSHRVYLVVEIIETLHVVIDEDDNQTYVKPFVPFAPSAEDITSTIRRGVVAGATDISRVFSKGKGALASGNAYNFKLELFSSFYTDSKSEQPQLPALADPAKLAKLMKSKNGASTKNNGWGDLIDRIINDSHTGIAATTHMESLVASVKEIKGDCHFLQSSSNNAMAITTVGPMFYDTLSAEQSDRIYLTLDRVSMCGLEGQKTNVTNLTIKISSSNEKVSFRPSGSSRSYRTWAFVTVRPGELVNETIRIDGLEAMTKEETLRVSAYLNGRLYAKSRFYVKKGHQIVEYKKKSVFQLISSLNMPLVEIEVGTKYVGSNYNMDRAVYTILSLLRKHKISEADFEQICLEALKALKVVSIKQIVKYFNALLLTLLELVHYTCYKNSSRSSDSLKQAVFTSLVQFLDMNIARHDIYKHLFNDFIEEVERDTSTYLPEVGPVLMKLMSEHFSCSATSWTYVGRSLCRSYLLILKLGRLFSKDMVGYHESVDEFFSSICVFFKVTNDSVLVDQLTILETFDLALIETSTIFDDFHLIQLTVMLFNACEEKEDDVNFSQDDLSSKEKNFVNAKYLLLRRIIQNPEFKSFYESPTENPIRTKFLGQAIEWCFKPFIKEKGALPDLTTASYANGVLITIIEGAQDAMLKRNLIRLLPIFCRIFLFLRRSCEKLDCFRFKRVFSPLFPTMAPLPEITVDSMVTDEVFAGVLIETTTIIIALTRIVEQQFGSDGSFVEVIEACREDEGFQSAFYVSNIVREDLVVMFSTIQRLIKGDFFPSRKWFTMTAATLRACMTLSEMCLDVFKLFYVPNEQCTTETFDADIWGKYFKLVLSIANHNTVNSTPLAPLPRKAVYLITGDLIGRATVVLEQIWDALGDACAEKDLDKTYGVVRSSVYQMSFLRAEMEIVTDFCAFAFLRHIGARRVGGKIMWAVVVLLWINEQSLRTAVEEFTPQFFDAYQKGILKPTAFEVDTFFDNLLQIIRLDPKDSIKDPIFDFIRFLKAFLFSLAETDDIPSGSEFDDDRTASQLNIFGYLMSMKRPEMLHTLVNDLFINHMRRKDFIQAALSLELLALTYDWNPNDTLPATKYPPLPEQSSFERREYLYKEAARNFTRGLKLEKALTVYKDLADAYDEINYDLDGLSYVHGQISNIYTDLQSVDRLVPNYFKVSFYGFGFPRNLRGKTFIFEGMPFEHITSVHNRLLKLYPGSKLVNSFYEAEKLLVSPPNGKFIHVISVEPRLHISDEYATSDKKNEGNNKVRLYVENRDLKTFSSSRKVAGTNGITDLWVIEYIFETKSTFPTLMNRSEVVNVREKRLSPINNAIKSLQQKIQELSGLEDMCYKLMKENGDCSEVFSELSRNISGTIDAPINGGIAAYRVFYTDEETKSKLEPADVELLAAAFNELAIILNRCLALHGQLCPVSLMKSHTLLKDLFSKNFQQEIEACELDVNQTNDEIIARIKSIQSSQQSFSKRSSTLMSRSIFSETHSMRSAGSNGSATRNSLQDLSTTYSQRTIKSNAPSQSQSHATRVSRPNTHISMLRSTR</sequence>
<evidence type="ECO:0000313" key="4">
    <source>
        <dbReference type="EMBL" id="CDO93516.1"/>
    </source>
</evidence>
<feature type="region of interest" description="Disordered" evidence="2">
    <location>
        <begin position="1"/>
        <end position="20"/>
    </location>
</feature>